<reference evidence="1" key="2">
    <citation type="journal article" date="2015" name="Data Brief">
        <title>Shoot transcriptome of the giant reed, Arundo donax.</title>
        <authorList>
            <person name="Barrero R.A."/>
            <person name="Guerrero F.D."/>
            <person name="Moolhuijzen P."/>
            <person name="Goolsby J.A."/>
            <person name="Tidwell J."/>
            <person name="Bellgard S.E."/>
            <person name="Bellgard M.I."/>
        </authorList>
    </citation>
    <scope>NUCLEOTIDE SEQUENCE</scope>
    <source>
        <tissue evidence="1">Shoot tissue taken approximately 20 cm above the soil surface</tissue>
    </source>
</reference>
<proteinExistence type="predicted"/>
<accession>A0A0A9DJA7</accession>
<dbReference type="AlphaFoldDB" id="A0A0A9DJA7"/>
<protein>
    <submittedName>
        <fullName evidence="1">Uncharacterized protein</fullName>
    </submittedName>
</protein>
<evidence type="ECO:0000313" key="1">
    <source>
        <dbReference type="EMBL" id="JAD85735.1"/>
    </source>
</evidence>
<reference evidence="1" key="1">
    <citation type="submission" date="2014-09" db="EMBL/GenBank/DDBJ databases">
        <authorList>
            <person name="Magalhaes I.L.F."/>
            <person name="Oliveira U."/>
            <person name="Santos F.R."/>
            <person name="Vidigal T.H.D.A."/>
            <person name="Brescovit A.D."/>
            <person name="Santos A.J."/>
        </authorList>
    </citation>
    <scope>NUCLEOTIDE SEQUENCE</scope>
    <source>
        <tissue evidence="1">Shoot tissue taken approximately 20 cm above the soil surface</tissue>
    </source>
</reference>
<sequence>MRSMLTASPGYLSIDMEVWLNLANQTRKAMVGVLQFIKLNRLVGQNVKRVRKYTMKMWYTKRR</sequence>
<organism evidence="1">
    <name type="scientific">Arundo donax</name>
    <name type="common">Giant reed</name>
    <name type="synonym">Donax arundinaceus</name>
    <dbReference type="NCBI Taxonomy" id="35708"/>
    <lineage>
        <taxon>Eukaryota</taxon>
        <taxon>Viridiplantae</taxon>
        <taxon>Streptophyta</taxon>
        <taxon>Embryophyta</taxon>
        <taxon>Tracheophyta</taxon>
        <taxon>Spermatophyta</taxon>
        <taxon>Magnoliopsida</taxon>
        <taxon>Liliopsida</taxon>
        <taxon>Poales</taxon>
        <taxon>Poaceae</taxon>
        <taxon>PACMAD clade</taxon>
        <taxon>Arundinoideae</taxon>
        <taxon>Arundineae</taxon>
        <taxon>Arundo</taxon>
    </lineage>
</organism>
<name>A0A0A9DJA7_ARUDO</name>
<dbReference type="EMBL" id="GBRH01212160">
    <property type="protein sequence ID" value="JAD85735.1"/>
    <property type="molecule type" value="Transcribed_RNA"/>
</dbReference>